<comment type="caution">
    <text evidence="2">The sequence shown here is derived from an EMBL/GenBank/DDBJ whole genome shotgun (WGS) entry which is preliminary data.</text>
</comment>
<feature type="signal peptide" evidence="1">
    <location>
        <begin position="1"/>
        <end position="24"/>
    </location>
</feature>
<organism evidence="2 3">
    <name type="scientific">Candidatus Colimorpha enterica</name>
    <dbReference type="NCBI Taxonomy" id="3083063"/>
    <lineage>
        <taxon>Bacteria</taxon>
        <taxon>Pseudomonadati</taxon>
        <taxon>Bacteroidota</taxon>
        <taxon>Bacteroidia</taxon>
        <taxon>Bacteroidales</taxon>
        <taxon>Candidatus Colimorpha</taxon>
    </lineage>
</organism>
<protein>
    <submittedName>
        <fullName evidence="2">Uncharacterized protein</fullName>
    </submittedName>
</protein>
<proteinExistence type="predicted"/>
<gene>
    <name evidence="2" type="ORF">MR241_02835</name>
</gene>
<sequence>MKKFPKLTSAFLLLLAALTLCVSADGAYSSKDDPLVSLSYVNDVLGPEIMAQVMARVEKEYIKLSDISKASAGSYTVLAVKKGQTLMAVSCCEAVVLDGNAVTVVTSAANLKAGAGISDLTAGSVVTNGNVLPANHYLVIPKGDGRGFTVTSDTANILVRGEYNITG</sequence>
<dbReference type="Proteomes" id="UP001139365">
    <property type="component" value="Unassembled WGS sequence"/>
</dbReference>
<evidence type="ECO:0000313" key="2">
    <source>
        <dbReference type="EMBL" id="MCI5755214.1"/>
    </source>
</evidence>
<dbReference type="EMBL" id="JALEMU010000047">
    <property type="protein sequence ID" value="MCI5755214.1"/>
    <property type="molecule type" value="Genomic_DNA"/>
</dbReference>
<reference evidence="2 3" key="1">
    <citation type="submission" date="2022-03" db="EMBL/GenBank/DDBJ databases">
        <title>Metagenome-assembled genomes from swine fecal metagenomes.</title>
        <authorList>
            <person name="Holman D.B."/>
            <person name="Kommadath A."/>
        </authorList>
    </citation>
    <scope>NUCLEOTIDE SEQUENCE [LARGE SCALE GENOMIC DNA]</scope>
    <source>
        <strain evidence="2">SUG147</strain>
    </source>
</reference>
<dbReference type="AlphaFoldDB" id="A0AAE3FFZ1"/>
<evidence type="ECO:0000256" key="1">
    <source>
        <dbReference type="SAM" id="SignalP"/>
    </source>
</evidence>
<feature type="chain" id="PRO_5042285652" evidence="1">
    <location>
        <begin position="25"/>
        <end position="167"/>
    </location>
</feature>
<accession>A0AAE3FFZ1</accession>
<name>A0AAE3FFZ1_9BACT</name>
<evidence type="ECO:0000313" key="3">
    <source>
        <dbReference type="Proteomes" id="UP001139365"/>
    </source>
</evidence>
<keyword evidence="1" id="KW-0732">Signal</keyword>